<dbReference type="EMBL" id="FLQY01000112">
    <property type="protein sequence ID" value="SBT06919.1"/>
    <property type="molecule type" value="Genomic_DNA"/>
</dbReference>
<proteinExistence type="predicted"/>
<name>A0A1A8XP30_9RHOO</name>
<sequence>MTVGNASDNGPSLEELDYSMSALRSNDVSVLSATSSHPRLGPTVVIEAYWEYAYALFV</sequence>
<protein>
    <submittedName>
        <fullName evidence="1">Uncharacterized protein</fullName>
    </submittedName>
</protein>
<evidence type="ECO:0000313" key="2">
    <source>
        <dbReference type="Proteomes" id="UP000199600"/>
    </source>
</evidence>
<reference evidence="1 2" key="1">
    <citation type="submission" date="2016-06" db="EMBL/GenBank/DDBJ databases">
        <authorList>
            <person name="Kjaerup R.B."/>
            <person name="Dalgaard T.S."/>
            <person name="Juul-Madsen H.R."/>
        </authorList>
    </citation>
    <scope>NUCLEOTIDE SEQUENCE [LARGE SCALE GENOMIC DNA]</scope>
    <source>
        <strain evidence="1">2</strain>
    </source>
</reference>
<organism evidence="1 2">
    <name type="scientific">Candidatus Propionivibrio aalborgensis</name>
    <dbReference type="NCBI Taxonomy" id="1860101"/>
    <lineage>
        <taxon>Bacteria</taxon>
        <taxon>Pseudomonadati</taxon>
        <taxon>Pseudomonadota</taxon>
        <taxon>Betaproteobacteria</taxon>
        <taxon>Rhodocyclales</taxon>
        <taxon>Rhodocyclaceae</taxon>
        <taxon>Propionivibrio</taxon>
    </lineage>
</organism>
<dbReference type="Proteomes" id="UP000199600">
    <property type="component" value="Unassembled WGS sequence"/>
</dbReference>
<keyword evidence="2" id="KW-1185">Reference proteome</keyword>
<accession>A0A1A8XP30</accession>
<evidence type="ECO:0000313" key="1">
    <source>
        <dbReference type="EMBL" id="SBT06919.1"/>
    </source>
</evidence>
<dbReference type="AlphaFoldDB" id="A0A1A8XP30"/>
<gene>
    <name evidence="1" type="ORF">PROAA_20051</name>
</gene>